<dbReference type="EMBL" id="VSSQ01098913">
    <property type="protein sequence ID" value="MPN41693.1"/>
    <property type="molecule type" value="Genomic_DNA"/>
</dbReference>
<keyword evidence="2" id="KW-0812">Transmembrane</keyword>
<comment type="caution">
    <text evidence="3">The sequence shown here is derived from an EMBL/GenBank/DDBJ whole genome shotgun (WGS) entry which is preliminary data.</text>
</comment>
<dbReference type="NCBIfam" id="TIGR04438">
    <property type="entry name" value="small_Trp_rich"/>
    <property type="match status" value="1"/>
</dbReference>
<name>A0A645I2H7_9ZZZZ</name>
<accession>A0A645I2H7</accession>
<feature type="transmembrane region" description="Helical" evidence="2">
    <location>
        <begin position="21"/>
        <end position="38"/>
    </location>
</feature>
<gene>
    <name evidence="3" type="ORF">SDC9_189248</name>
</gene>
<dbReference type="AlphaFoldDB" id="A0A645I2H7"/>
<organism evidence="3">
    <name type="scientific">bioreactor metagenome</name>
    <dbReference type="NCBI Taxonomy" id="1076179"/>
    <lineage>
        <taxon>unclassified sequences</taxon>
        <taxon>metagenomes</taxon>
        <taxon>ecological metagenomes</taxon>
    </lineage>
</organism>
<protein>
    <recommendedName>
        <fullName evidence="4">Small Trp-rich protein</fullName>
    </recommendedName>
</protein>
<sequence>MITGSSAHSNTQKAFSEETPVYTLALGILLVLLKYLEVSPVVNWSWWVVLSPFAITAIWWTWADASGYSKRKAMEKMDKRKQDRIDRAKQSMGRGERR</sequence>
<feature type="transmembrane region" description="Helical" evidence="2">
    <location>
        <begin position="44"/>
        <end position="62"/>
    </location>
</feature>
<proteinExistence type="predicted"/>
<evidence type="ECO:0000256" key="1">
    <source>
        <dbReference type="SAM" id="MobiDB-lite"/>
    </source>
</evidence>
<keyword evidence="2" id="KW-1133">Transmembrane helix</keyword>
<reference evidence="3" key="1">
    <citation type="submission" date="2019-08" db="EMBL/GenBank/DDBJ databases">
        <authorList>
            <person name="Kucharzyk K."/>
            <person name="Murdoch R.W."/>
            <person name="Higgins S."/>
            <person name="Loffler F."/>
        </authorList>
    </citation>
    <scope>NUCLEOTIDE SEQUENCE</scope>
</reference>
<evidence type="ECO:0000256" key="2">
    <source>
        <dbReference type="SAM" id="Phobius"/>
    </source>
</evidence>
<evidence type="ECO:0008006" key="4">
    <source>
        <dbReference type="Google" id="ProtNLM"/>
    </source>
</evidence>
<evidence type="ECO:0000313" key="3">
    <source>
        <dbReference type="EMBL" id="MPN41693.1"/>
    </source>
</evidence>
<dbReference type="InterPro" id="IPR031044">
    <property type="entry name" value="Small_Trp_rich"/>
</dbReference>
<keyword evidence="2" id="KW-0472">Membrane</keyword>
<feature type="region of interest" description="Disordered" evidence="1">
    <location>
        <begin position="76"/>
        <end position="98"/>
    </location>
</feature>